<comment type="cofactor">
    <cofactor evidence="1">
        <name>a divalent metal cation</name>
        <dbReference type="ChEBI" id="CHEBI:60240"/>
    </cofactor>
</comment>
<evidence type="ECO:0000256" key="11">
    <source>
        <dbReference type="ARBA" id="ARBA00030126"/>
    </source>
</evidence>
<keyword evidence="10" id="KW-0539">Nucleus</keyword>
<dbReference type="GO" id="GO:0004518">
    <property type="term" value="F:nuclease activity"/>
    <property type="evidence" value="ECO:0007669"/>
    <property type="project" value="UniProtKB-KW"/>
</dbReference>
<evidence type="ECO:0000259" key="14">
    <source>
        <dbReference type="Pfam" id="PF13359"/>
    </source>
</evidence>
<dbReference type="EMBL" id="CAJPWZ010001645">
    <property type="protein sequence ID" value="CAG2219871.1"/>
    <property type="molecule type" value="Genomic_DNA"/>
</dbReference>
<dbReference type="GO" id="GO:0046872">
    <property type="term" value="F:metal ion binding"/>
    <property type="evidence" value="ECO:0007669"/>
    <property type="project" value="UniProtKB-KW"/>
</dbReference>
<dbReference type="OrthoDB" id="10046076at2759"/>
<evidence type="ECO:0000256" key="9">
    <source>
        <dbReference type="ARBA" id="ARBA00022801"/>
    </source>
</evidence>
<evidence type="ECO:0000256" key="6">
    <source>
        <dbReference type="ARBA" id="ARBA00022490"/>
    </source>
</evidence>
<proteinExistence type="inferred from homology"/>
<evidence type="ECO:0000313" key="15">
    <source>
        <dbReference type="EMBL" id="CAG2219871.1"/>
    </source>
</evidence>
<keyword evidence="16" id="KW-1185">Reference proteome</keyword>
<dbReference type="InterPro" id="IPR026103">
    <property type="entry name" value="HARBI1_animal"/>
</dbReference>
<evidence type="ECO:0000256" key="5">
    <source>
        <dbReference type="ARBA" id="ARBA00015519"/>
    </source>
</evidence>
<evidence type="ECO:0000256" key="4">
    <source>
        <dbReference type="ARBA" id="ARBA00006958"/>
    </source>
</evidence>
<dbReference type="GO" id="GO:0005634">
    <property type="term" value="C:nucleus"/>
    <property type="evidence" value="ECO:0007669"/>
    <property type="project" value="UniProtKB-SubCell"/>
</dbReference>
<name>A0A8S3SGJ4_MYTED</name>
<dbReference type="AlphaFoldDB" id="A0A8S3SGJ4"/>
<dbReference type="PRINTS" id="PR02086">
    <property type="entry name" value="PUTNUCHARBI1"/>
</dbReference>
<dbReference type="GO" id="GO:0016787">
    <property type="term" value="F:hydrolase activity"/>
    <property type="evidence" value="ECO:0007669"/>
    <property type="project" value="UniProtKB-KW"/>
</dbReference>
<keyword evidence="7" id="KW-0540">Nuclease</keyword>
<evidence type="ECO:0000256" key="3">
    <source>
        <dbReference type="ARBA" id="ARBA00004496"/>
    </source>
</evidence>
<keyword evidence="8" id="KW-0479">Metal-binding</keyword>
<comment type="caution">
    <text evidence="15">The sequence shown here is derived from an EMBL/GenBank/DDBJ whole genome shotgun (WGS) entry which is preliminary data.</text>
</comment>
<comment type="function">
    <text evidence="12">Transposase-derived protein that may have nuclease activity. Does not have transposase activity.</text>
</comment>
<evidence type="ECO:0000256" key="13">
    <source>
        <dbReference type="SAM" id="MobiDB-lite"/>
    </source>
</evidence>
<feature type="domain" description="DDE Tnp4" evidence="14">
    <location>
        <begin position="105"/>
        <end position="144"/>
    </location>
</feature>
<dbReference type="InterPro" id="IPR045249">
    <property type="entry name" value="HARBI1-like"/>
</dbReference>
<comment type="subcellular location">
    <subcellularLocation>
        <location evidence="3">Cytoplasm</location>
    </subcellularLocation>
    <subcellularLocation>
        <location evidence="2">Nucleus</location>
    </subcellularLocation>
</comment>
<keyword evidence="6" id="KW-0963">Cytoplasm</keyword>
<evidence type="ECO:0000256" key="7">
    <source>
        <dbReference type="ARBA" id="ARBA00022722"/>
    </source>
</evidence>
<accession>A0A8S3SGJ4</accession>
<evidence type="ECO:0000256" key="2">
    <source>
        <dbReference type="ARBA" id="ARBA00004123"/>
    </source>
</evidence>
<evidence type="ECO:0000256" key="12">
    <source>
        <dbReference type="ARBA" id="ARBA00045850"/>
    </source>
</evidence>
<evidence type="ECO:0000256" key="1">
    <source>
        <dbReference type="ARBA" id="ARBA00001968"/>
    </source>
</evidence>
<evidence type="ECO:0000313" key="16">
    <source>
        <dbReference type="Proteomes" id="UP000683360"/>
    </source>
</evidence>
<dbReference type="PANTHER" id="PTHR22930:SF227">
    <property type="entry name" value="DDE TNP4 DOMAIN-CONTAINING PROTEIN"/>
    <property type="match status" value="1"/>
</dbReference>
<dbReference type="PANTHER" id="PTHR22930">
    <property type="match status" value="1"/>
</dbReference>
<protein>
    <recommendedName>
        <fullName evidence="5">Putative nuclease HARBI1</fullName>
    </recommendedName>
    <alternativeName>
        <fullName evidence="11">Harbinger transposase-derived nuclease</fullName>
    </alternativeName>
</protein>
<gene>
    <name evidence="15" type="ORF">MEDL_33382</name>
</gene>
<organism evidence="15 16">
    <name type="scientific">Mytilus edulis</name>
    <name type="common">Blue mussel</name>
    <dbReference type="NCBI Taxonomy" id="6550"/>
    <lineage>
        <taxon>Eukaryota</taxon>
        <taxon>Metazoa</taxon>
        <taxon>Spiralia</taxon>
        <taxon>Lophotrochozoa</taxon>
        <taxon>Mollusca</taxon>
        <taxon>Bivalvia</taxon>
        <taxon>Autobranchia</taxon>
        <taxon>Pteriomorphia</taxon>
        <taxon>Mytilida</taxon>
        <taxon>Mytiloidea</taxon>
        <taxon>Mytilidae</taxon>
        <taxon>Mytilinae</taxon>
        <taxon>Mytilus</taxon>
    </lineage>
</organism>
<comment type="similarity">
    <text evidence="4">Belongs to the HARBI1 family.</text>
</comment>
<dbReference type="Proteomes" id="UP000683360">
    <property type="component" value="Unassembled WGS sequence"/>
</dbReference>
<reference evidence="15" key="1">
    <citation type="submission" date="2021-03" db="EMBL/GenBank/DDBJ databases">
        <authorList>
            <person name="Bekaert M."/>
        </authorList>
    </citation>
    <scope>NUCLEOTIDE SEQUENCE</scope>
</reference>
<evidence type="ECO:0000256" key="8">
    <source>
        <dbReference type="ARBA" id="ARBA00022723"/>
    </source>
</evidence>
<dbReference type="Pfam" id="PF13359">
    <property type="entry name" value="DDE_Tnp_4"/>
    <property type="match status" value="1"/>
</dbReference>
<dbReference type="GO" id="GO:0005737">
    <property type="term" value="C:cytoplasm"/>
    <property type="evidence" value="ECO:0007669"/>
    <property type="project" value="UniProtKB-SubCell"/>
</dbReference>
<feature type="compositionally biased region" description="Polar residues" evidence="13">
    <location>
        <begin position="407"/>
        <end position="419"/>
    </location>
</feature>
<evidence type="ECO:0000256" key="10">
    <source>
        <dbReference type="ARBA" id="ARBA00023242"/>
    </source>
</evidence>
<dbReference type="InterPro" id="IPR027806">
    <property type="entry name" value="HARBI1_dom"/>
</dbReference>
<feature type="region of interest" description="Disordered" evidence="13">
    <location>
        <begin position="393"/>
        <end position="419"/>
    </location>
</feature>
<sequence>MVGSSVKSFNQDGLRRPTNKATALTVEQQVCIALRFYASGSFLQVIGDTLGYDKGTVSRVVSDVTDSLIDIKDDFVSWPTDVDSSNRIKCGFYRQSNFPNVFGCIDCTHVRIQAPSDDEPSYVNRKGYHSINVQAVCDFEDKVIEALTSPDVLNTIIPVLAEKISKTLTPLIEEQVKKCIAAHVEPIQKSIDEHDFSIRDHTVKICKLSIRMEQVDKRLKDNNKMLDVWDSELDALHKKTKDMESRLESQEQYSRRTSLRFHNIQVPVDGHGKILHPVNTDDKILSICNGQLGLNLSIDDISRSHVIGKAKYGKCQVIVRFMSNRTRDMVYTNKKYLKYNEDGVFITENLTKFRTDLTKKLSQMKYKNQIHAYWTADGRIFVKRAENSRKEQINSFEDISDIERDITSPTNQQQSDAEK</sequence>
<keyword evidence="9 15" id="KW-0378">Hydrolase</keyword>